<name>A0A0F9HDI6_9ZZZZ</name>
<gene>
    <name evidence="1" type="ORF">LCGC14_1796720</name>
</gene>
<accession>A0A0F9HDI6</accession>
<evidence type="ECO:0008006" key="2">
    <source>
        <dbReference type="Google" id="ProtNLM"/>
    </source>
</evidence>
<sequence>MRQEYREVVTPVREIRRMARRYSSRYGVPIRISAAAVDEVGPNTDAIYHYRYGRNGKVVSTVYLHPDLQYESRAYVDSTIRHELAHLNVEKKWEGRL</sequence>
<reference evidence="1" key="1">
    <citation type="journal article" date="2015" name="Nature">
        <title>Complex archaea that bridge the gap between prokaryotes and eukaryotes.</title>
        <authorList>
            <person name="Spang A."/>
            <person name="Saw J.H."/>
            <person name="Jorgensen S.L."/>
            <person name="Zaremba-Niedzwiedzka K."/>
            <person name="Martijn J."/>
            <person name="Lind A.E."/>
            <person name="van Eijk R."/>
            <person name="Schleper C."/>
            <person name="Guy L."/>
            <person name="Ettema T.J."/>
        </authorList>
    </citation>
    <scope>NUCLEOTIDE SEQUENCE</scope>
</reference>
<proteinExistence type="predicted"/>
<dbReference type="AlphaFoldDB" id="A0A0F9HDI6"/>
<protein>
    <recommendedName>
        <fullName evidence="2">SprT-like domain-containing protein</fullName>
    </recommendedName>
</protein>
<dbReference type="EMBL" id="LAZR01017250">
    <property type="protein sequence ID" value="KKM01207.1"/>
    <property type="molecule type" value="Genomic_DNA"/>
</dbReference>
<evidence type="ECO:0000313" key="1">
    <source>
        <dbReference type="EMBL" id="KKM01207.1"/>
    </source>
</evidence>
<comment type="caution">
    <text evidence="1">The sequence shown here is derived from an EMBL/GenBank/DDBJ whole genome shotgun (WGS) entry which is preliminary data.</text>
</comment>
<organism evidence="1">
    <name type="scientific">marine sediment metagenome</name>
    <dbReference type="NCBI Taxonomy" id="412755"/>
    <lineage>
        <taxon>unclassified sequences</taxon>
        <taxon>metagenomes</taxon>
        <taxon>ecological metagenomes</taxon>
    </lineage>
</organism>